<dbReference type="Proteomes" id="UP000694523">
    <property type="component" value="Unplaced"/>
</dbReference>
<dbReference type="InterPro" id="IPR024079">
    <property type="entry name" value="MetalloPept_cat_dom_sf"/>
</dbReference>
<dbReference type="PANTHER" id="PTHR11905:SF32">
    <property type="entry name" value="DISINTEGRIN AND METALLOPROTEINASE DOMAIN-CONTAINING PROTEIN 28"/>
    <property type="match status" value="1"/>
</dbReference>
<evidence type="ECO:0000259" key="4">
    <source>
        <dbReference type="PROSITE" id="PS50215"/>
    </source>
</evidence>
<dbReference type="PANTHER" id="PTHR11905">
    <property type="entry name" value="ADAM A DISINTEGRIN AND METALLOPROTEASE DOMAIN"/>
    <property type="match status" value="1"/>
</dbReference>
<accession>A0A8C6T2L0</accession>
<keyword evidence="6" id="KW-1185">Reference proteome</keyword>
<dbReference type="PROSITE" id="PS50215">
    <property type="entry name" value="ADAM_MEPRO"/>
    <property type="match status" value="1"/>
</dbReference>
<dbReference type="GO" id="GO:0005886">
    <property type="term" value="C:plasma membrane"/>
    <property type="evidence" value="ECO:0007669"/>
    <property type="project" value="TreeGrafter"/>
</dbReference>
<name>A0A8C6T2L0_9GOBI</name>
<feature type="region of interest" description="Disordered" evidence="3">
    <location>
        <begin position="149"/>
        <end position="180"/>
    </location>
</feature>
<protein>
    <submittedName>
        <fullName evidence="5">ADAM metallopeptidase domain 28</fullName>
    </submittedName>
</protein>
<organism evidence="5 6">
    <name type="scientific">Neogobius melanostomus</name>
    <name type="common">round goby</name>
    <dbReference type="NCBI Taxonomy" id="47308"/>
    <lineage>
        <taxon>Eukaryota</taxon>
        <taxon>Metazoa</taxon>
        <taxon>Chordata</taxon>
        <taxon>Craniata</taxon>
        <taxon>Vertebrata</taxon>
        <taxon>Euteleostomi</taxon>
        <taxon>Actinopterygii</taxon>
        <taxon>Neopterygii</taxon>
        <taxon>Teleostei</taxon>
        <taxon>Neoteleostei</taxon>
        <taxon>Acanthomorphata</taxon>
        <taxon>Gobiaria</taxon>
        <taxon>Gobiiformes</taxon>
        <taxon>Gobioidei</taxon>
        <taxon>Gobiidae</taxon>
        <taxon>Benthophilinae</taxon>
        <taxon>Neogobiini</taxon>
        <taxon>Neogobius</taxon>
    </lineage>
</organism>
<evidence type="ECO:0000313" key="5">
    <source>
        <dbReference type="Ensembl" id="ENSNMLP00000013654.1"/>
    </source>
</evidence>
<feature type="domain" description="Peptidase M12B" evidence="4">
    <location>
        <begin position="190"/>
        <end position="281"/>
    </location>
</feature>
<proteinExistence type="predicted"/>
<comment type="caution">
    <text evidence="2">Lacks conserved residue(s) required for the propagation of feature annotation.</text>
</comment>
<reference evidence="5" key="2">
    <citation type="submission" date="2025-09" db="UniProtKB">
        <authorList>
            <consortium name="Ensembl"/>
        </authorList>
    </citation>
    <scope>IDENTIFICATION</scope>
</reference>
<dbReference type="Gene3D" id="3.40.390.10">
    <property type="entry name" value="Collagenase (Catalytic Domain)"/>
    <property type="match status" value="1"/>
</dbReference>
<sequence length="343" mass="39014">MQETKLDESYCVVLSTVSHGPGLNVGENYEVVRPIRLHTVDKRDWNRPQRVKYALTVGGRPLELHLERNDQLLSKDYSETHYLEDGTRVTTTPQQIDNCYYQGKIVGEDASEASISTCDGLSGYFRTSAQRYLISPLSSEPEGDHAVTALSGEQSTPPRTCGVTNNTWAMDEEPPSRTRSRGLGILTQQKYVELYLVTDKTEFLRMGKDKDALRKRVFEVVNFVNMAYKPLLTFVALVGLEIWTSTDRISITSNTGQNLDNFMIWRNKELINTKHDCAHLIRFVMGWQKHRSGAAHCNHKSLSSEVVVFPRKRSGQLCVCNSQFIHPYIYFRFIRGRVAEAAV</sequence>
<dbReference type="GO" id="GO:0004222">
    <property type="term" value="F:metalloendopeptidase activity"/>
    <property type="evidence" value="ECO:0007669"/>
    <property type="project" value="InterPro"/>
</dbReference>
<dbReference type="Pfam" id="PF01421">
    <property type="entry name" value="Reprolysin"/>
    <property type="match status" value="1"/>
</dbReference>
<evidence type="ECO:0000313" key="6">
    <source>
        <dbReference type="Proteomes" id="UP000694523"/>
    </source>
</evidence>
<reference evidence="5" key="1">
    <citation type="submission" date="2025-08" db="UniProtKB">
        <authorList>
            <consortium name="Ensembl"/>
        </authorList>
    </citation>
    <scope>IDENTIFICATION</scope>
</reference>
<dbReference type="GO" id="GO:0006508">
    <property type="term" value="P:proteolysis"/>
    <property type="evidence" value="ECO:0007669"/>
    <property type="project" value="InterPro"/>
</dbReference>
<dbReference type="InterPro" id="IPR001590">
    <property type="entry name" value="Peptidase_M12B"/>
</dbReference>
<evidence type="ECO:0000256" key="2">
    <source>
        <dbReference type="PROSITE-ProRule" id="PRU00276"/>
    </source>
</evidence>
<dbReference type="AlphaFoldDB" id="A0A8C6T2L0"/>
<dbReference type="InterPro" id="IPR002870">
    <property type="entry name" value="Peptidase_M12B_N"/>
</dbReference>
<evidence type="ECO:0000256" key="1">
    <source>
        <dbReference type="ARBA" id="ARBA00023157"/>
    </source>
</evidence>
<dbReference type="Ensembl" id="ENSNMLT00000015354.1">
    <property type="protein sequence ID" value="ENSNMLP00000013654.1"/>
    <property type="gene ID" value="ENSNMLG00000009139.1"/>
</dbReference>
<feature type="compositionally biased region" description="Polar residues" evidence="3">
    <location>
        <begin position="151"/>
        <end position="168"/>
    </location>
</feature>
<dbReference type="SUPFAM" id="SSF55486">
    <property type="entry name" value="Metalloproteases ('zincins'), catalytic domain"/>
    <property type="match status" value="1"/>
</dbReference>
<keyword evidence="1" id="KW-1015">Disulfide bond</keyword>
<evidence type="ECO:0000256" key="3">
    <source>
        <dbReference type="SAM" id="MobiDB-lite"/>
    </source>
</evidence>
<dbReference type="Pfam" id="PF01562">
    <property type="entry name" value="Pep_M12B_propep"/>
    <property type="match status" value="1"/>
</dbReference>